<dbReference type="PROSITE" id="PS01031">
    <property type="entry name" value="SHSP"/>
    <property type="match status" value="1"/>
</dbReference>
<protein>
    <recommendedName>
        <fullName evidence="4">SHSP domain-containing protein</fullName>
    </recommendedName>
</protein>
<dbReference type="Pfam" id="PF00011">
    <property type="entry name" value="HSP20"/>
    <property type="match status" value="1"/>
</dbReference>
<sequence length="183" mass="21066">MIFPRMLETTFFPTDLGRFIHSTFDEPLFYFKENLADRTLSPRIDMSESAKEYCVEVELPGLKKEEIIIEFVDQKTIVVQGHIERLNCNKSNGDGPIVEEIVDEEPKSKSKSTSLKVCEKNVLKKSPRVTYWYKERAFGEFSRKICFPTNVDRDHVKATLENGILKITVPKSACSVTRRIAID</sequence>
<dbReference type="GeneID" id="19895440"/>
<dbReference type="SUPFAM" id="SSF49764">
    <property type="entry name" value="HSP20-like chaperones"/>
    <property type="match status" value="1"/>
</dbReference>
<evidence type="ECO:0000313" key="5">
    <source>
        <dbReference type="EMBL" id="EMR09987.1"/>
    </source>
</evidence>
<dbReference type="OMA" id="PIWQPKF"/>
<evidence type="ECO:0000256" key="3">
    <source>
        <dbReference type="RuleBase" id="RU003616"/>
    </source>
</evidence>
<organism evidence="5 6">
    <name type="scientific">Pneumocystis murina (strain B123)</name>
    <name type="common">Mouse pneumocystis pneumonia agent</name>
    <name type="synonym">Pneumocystis carinii f. sp. muris</name>
    <dbReference type="NCBI Taxonomy" id="1069680"/>
    <lineage>
        <taxon>Eukaryota</taxon>
        <taxon>Fungi</taxon>
        <taxon>Dikarya</taxon>
        <taxon>Ascomycota</taxon>
        <taxon>Taphrinomycotina</taxon>
        <taxon>Pneumocystomycetes</taxon>
        <taxon>Pneumocystaceae</taxon>
        <taxon>Pneumocystis</taxon>
    </lineage>
</organism>
<gene>
    <name evidence="5" type="ORF">PNEG_01746</name>
</gene>
<dbReference type="eggNOG" id="KOG0710">
    <property type="taxonomic scope" value="Eukaryota"/>
</dbReference>
<dbReference type="InterPro" id="IPR031107">
    <property type="entry name" value="Small_HSP"/>
</dbReference>
<dbReference type="EMBL" id="AFWA02000008">
    <property type="protein sequence ID" value="EMR09987.1"/>
    <property type="molecule type" value="Genomic_DNA"/>
</dbReference>
<comment type="similarity">
    <text evidence="2 3">Belongs to the small heat shock protein (HSP20) family.</text>
</comment>
<evidence type="ECO:0000313" key="6">
    <source>
        <dbReference type="Proteomes" id="UP000011958"/>
    </source>
</evidence>
<evidence type="ECO:0000259" key="4">
    <source>
        <dbReference type="PROSITE" id="PS01031"/>
    </source>
</evidence>
<feature type="domain" description="SHSP" evidence="4">
    <location>
        <begin position="35"/>
        <end position="183"/>
    </location>
</feature>
<name>M7NRS8_PNEMU</name>
<comment type="caution">
    <text evidence="5">The sequence shown here is derived from an EMBL/GenBank/DDBJ whole genome shotgun (WGS) entry which is preliminary data.</text>
</comment>
<dbReference type="HOGENOM" id="CLU_046737_8_3_1"/>
<dbReference type="InterPro" id="IPR008978">
    <property type="entry name" value="HSP20-like_chaperone"/>
</dbReference>
<evidence type="ECO:0000256" key="1">
    <source>
        <dbReference type="ARBA" id="ARBA00023016"/>
    </source>
</evidence>
<dbReference type="RefSeq" id="XP_007873710.1">
    <property type="nucleotide sequence ID" value="XM_007875519.1"/>
</dbReference>
<dbReference type="STRING" id="1069680.M7NRS8"/>
<evidence type="ECO:0000256" key="2">
    <source>
        <dbReference type="PROSITE-ProRule" id="PRU00285"/>
    </source>
</evidence>
<reference evidence="6" key="1">
    <citation type="journal article" date="2016" name="Nat. Commun.">
        <title>Genome analysis of three Pneumocystis species reveals adaptation mechanisms to life exclusively in mammalian hosts.</title>
        <authorList>
            <person name="Ma L."/>
            <person name="Chen Z."/>
            <person name="Huang D.W."/>
            <person name="Kutty G."/>
            <person name="Ishihara M."/>
            <person name="Wang H."/>
            <person name="Abouelleil A."/>
            <person name="Bishop L."/>
            <person name="Davey E."/>
            <person name="Deng R."/>
            <person name="Deng X."/>
            <person name="Fan L."/>
            <person name="Fantoni G."/>
            <person name="Fitzgerald M."/>
            <person name="Gogineni E."/>
            <person name="Goldberg J.M."/>
            <person name="Handley G."/>
            <person name="Hu X."/>
            <person name="Huber C."/>
            <person name="Jiao X."/>
            <person name="Jones K."/>
            <person name="Levin J.Z."/>
            <person name="Liu Y."/>
            <person name="Macdonald P."/>
            <person name="Melnikov A."/>
            <person name="Raley C."/>
            <person name="Sassi M."/>
            <person name="Sherman B.T."/>
            <person name="Song X."/>
            <person name="Sykes S."/>
            <person name="Tran B."/>
            <person name="Walsh L."/>
            <person name="Xia Y."/>
            <person name="Yang J."/>
            <person name="Young S."/>
            <person name="Zeng Q."/>
            <person name="Zheng X."/>
            <person name="Stephens R."/>
            <person name="Nusbaum C."/>
            <person name="Birren B.W."/>
            <person name="Azadi P."/>
            <person name="Lempicki R.A."/>
            <person name="Cuomo C.A."/>
            <person name="Kovacs J.A."/>
        </authorList>
    </citation>
    <scope>NUCLEOTIDE SEQUENCE [LARGE SCALE GENOMIC DNA]</scope>
    <source>
        <strain evidence="6">B123</strain>
    </source>
</reference>
<dbReference type="PANTHER" id="PTHR11527">
    <property type="entry name" value="HEAT-SHOCK PROTEIN 20 FAMILY MEMBER"/>
    <property type="match status" value="1"/>
</dbReference>
<dbReference type="CDD" id="cd06464">
    <property type="entry name" value="ACD_sHsps-like"/>
    <property type="match status" value="1"/>
</dbReference>
<dbReference type="InterPro" id="IPR002068">
    <property type="entry name" value="A-crystallin/Hsp20_dom"/>
</dbReference>
<dbReference type="Gene3D" id="2.60.40.790">
    <property type="match status" value="1"/>
</dbReference>
<dbReference type="VEuPathDB" id="FungiDB:PNEG_01746"/>
<dbReference type="Proteomes" id="UP000011958">
    <property type="component" value="Unassembled WGS sequence"/>
</dbReference>
<accession>M7NRS8</accession>
<proteinExistence type="inferred from homology"/>
<keyword evidence="6" id="KW-1185">Reference proteome</keyword>
<dbReference type="AlphaFoldDB" id="M7NRS8"/>
<keyword evidence="1" id="KW-0346">Stress response</keyword>